<evidence type="ECO:0000256" key="2">
    <source>
        <dbReference type="PROSITE-ProRule" id="PRU00335"/>
    </source>
</evidence>
<feature type="domain" description="HTH tetR-type" evidence="3">
    <location>
        <begin position="2"/>
        <end position="61"/>
    </location>
</feature>
<proteinExistence type="predicted"/>
<organism evidence="4 5">
    <name type="scientific">Isoptericola sediminis</name>
    <dbReference type="NCBI Taxonomy" id="2733572"/>
    <lineage>
        <taxon>Bacteria</taxon>
        <taxon>Bacillati</taxon>
        <taxon>Actinomycetota</taxon>
        <taxon>Actinomycetes</taxon>
        <taxon>Micrococcales</taxon>
        <taxon>Promicromonosporaceae</taxon>
        <taxon>Isoptericola</taxon>
    </lineage>
</organism>
<evidence type="ECO:0000313" key="5">
    <source>
        <dbReference type="Proteomes" id="UP000557204"/>
    </source>
</evidence>
<protein>
    <submittedName>
        <fullName evidence="4">TetR/AcrR family transcriptional regulator</fullName>
    </submittedName>
</protein>
<dbReference type="Proteomes" id="UP000557204">
    <property type="component" value="Unassembled WGS sequence"/>
</dbReference>
<dbReference type="PANTHER" id="PTHR30055">
    <property type="entry name" value="HTH-TYPE TRANSCRIPTIONAL REGULATOR RUTR"/>
    <property type="match status" value="1"/>
</dbReference>
<dbReference type="InterPro" id="IPR050109">
    <property type="entry name" value="HTH-type_TetR-like_transc_reg"/>
</dbReference>
<dbReference type="EMBL" id="JABFAJ010000011">
    <property type="protein sequence ID" value="NNU27202.1"/>
    <property type="molecule type" value="Genomic_DNA"/>
</dbReference>
<dbReference type="InterPro" id="IPR023772">
    <property type="entry name" value="DNA-bd_HTH_TetR-type_CS"/>
</dbReference>
<dbReference type="GO" id="GO:0003677">
    <property type="term" value="F:DNA binding"/>
    <property type="evidence" value="ECO:0007669"/>
    <property type="project" value="UniProtKB-UniRule"/>
</dbReference>
<dbReference type="InterPro" id="IPR009057">
    <property type="entry name" value="Homeodomain-like_sf"/>
</dbReference>
<dbReference type="PROSITE" id="PS50977">
    <property type="entry name" value="HTH_TETR_2"/>
    <property type="match status" value="1"/>
</dbReference>
<feature type="DNA-binding region" description="H-T-H motif" evidence="2">
    <location>
        <begin position="24"/>
        <end position="43"/>
    </location>
</feature>
<dbReference type="AlphaFoldDB" id="A0A849JV67"/>
<dbReference type="RefSeq" id="WP_171246699.1">
    <property type="nucleotide sequence ID" value="NZ_JABFAJ010000011.1"/>
</dbReference>
<dbReference type="PROSITE" id="PS01081">
    <property type="entry name" value="HTH_TETR_1"/>
    <property type="match status" value="1"/>
</dbReference>
<evidence type="ECO:0000256" key="1">
    <source>
        <dbReference type="ARBA" id="ARBA00023125"/>
    </source>
</evidence>
<sequence length="183" mass="19741">MKFVPADILDAAVTLIDADGIGVSTAKVAAAAGVSNGTLFHYFRTKQDLLDELYLHLKRDLATAIGDVDATGSTKDRSRTIWDRWVAWGTAHPARHRVVLLLKGAGLIRRAAVEEAQTYFAAVPDVLAEAAADGQLVDMPLPYLAEVVENQIDLAVSRDLAEAERAVAFEMAWASITARNAAR</sequence>
<evidence type="ECO:0000313" key="4">
    <source>
        <dbReference type="EMBL" id="NNU27202.1"/>
    </source>
</evidence>
<comment type="caution">
    <text evidence="4">The sequence shown here is derived from an EMBL/GenBank/DDBJ whole genome shotgun (WGS) entry which is preliminary data.</text>
</comment>
<dbReference type="GO" id="GO:0006355">
    <property type="term" value="P:regulation of DNA-templated transcription"/>
    <property type="evidence" value="ECO:0007669"/>
    <property type="project" value="UniProtKB-ARBA"/>
</dbReference>
<gene>
    <name evidence="4" type="ORF">HLI28_06560</name>
</gene>
<reference evidence="4 5" key="1">
    <citation type="submission" date="2020-05" db="EMBL/GenBank/DDBJ databases">
        <title>Genome sequence of Isoptericola sp. JC619 isolated from Chilika lagoon, India.</title>
        <authorList>
            <person name="Kumar D."/>
            <person name="Appam K."/>
            <person name="Gandham S."/>
            <person name="Uppada J."/>
            <person name="Sasikala C."/>
            <person name="Venkata Ramana C."/>
        </authorList>
    </citation>
    <scope>NUCLEOTIDE SEQUENCE [LARGE SCALE GENOMIC DNA]</scope>
    <source>
        <strain evidence="4 5">JC619</strain>
    </source>
</reference>
<dbReference type="Gene3D" id="1.10.357.10">
    <property type="entry name" value="Tetracycline Repressor, domain 2"/>
    <property type="match status" value="1"/>
</dbReference>
<name>A0A849JV67_9MICO</name>
<dbReference type="Pfam" id="PF00440">
    <property type="entry name" value="TetR_N"/>
    <property type="match status" value="1"/>
</dbReference>
<dbReference type="InterPro" id="IPR001647">
    <property type="entry name" value="HTH_TetR"/>
</dbReference>
<evidence type="ECO:0000259" key="3">
    <source>
        <dbReference type="PROSITE" id="PS50977"/>
    </source>
</evidence>
<keyword evidence="1 2" id="KW-0238">DNA-binding</keyword>
<keyword evidence="5" id="KW-1185">Reference proteome</keyword>
<dbReference type="SUPFAM" id="SSF46689">
    <property type="entry name" value="Homeodomain-like"/>
    <property type="match status" value="1"/>
</dbReference>
<dbReference type="PRINTS" id="PR00455">
    <property type="entry name" value="HTHTETR"/>
</dbReference>
<accession>A0A849JV67</accession>
<dbReference type="PANTHER" id="PTHR30055:SF222">
    <property type="entry name" value="REGULATORY PROTEIN"/>
    <property type="match status" value="1"/>
</dbReference>